<organism evidence="1 2">
    <name type="scientific">Actinoplanes ianthinogenes</name>
    <dbReference type="NCBI Taxonomy" id="122358"/>
    <lineage>
        <taxon>Bacteria</taxon>
        <taxon>Bacillati</taxon>
        <taxon>Actinomycetota</taxon>
        <taxon>Actinomycetes</taxon>
        <taxon>Micromonosporales</taxon>
        <taxon>Micromonosporaceae</taxon>
        <taxon>Actinoplanes</taxon>
    </lineage>
</organism>
<dbReference type="EMBL" id="AP023356">
    <property type="protein sequence ID" value="BCJ45001.1"/>
    <property type="molecule type" value="Genomic_DNA"/>
</dbReference>
<proteinExistence type="predicted"/>
<evidence type="ECO:0000313" key="2">
    <source>
        <dbReference type="Proteomes" id="UP000676967"/>
    </source>
</evidence>
<reference evidence="1 2" key="1">
    <citation type="submission" date="2020-08" db="EMBL/GenBank/DDBJ databases">
        <title>Whole genome shotgun sequence of Actinoplanes ianthinogenes NBRC 13996.</title>
        <authorList>
            <person name="Komaki H."/>
            <person name="Tamura T."/>
        </authorList>
    </citation>
    <scope>NUCLEOTIDE SEQUENCE [LARGE SCALE GENOMIC DNA]</scope>
    <source>
        <strain evidence="1 2">NBRC 13996</strain>
    </source>
</reference>
<accession>A0ABN6CHH6</accession>
<keyword evidence="2" id="KW-1185">Reference proteome</keyword>
<dbReference type="Proteomes" id="UP000676967">
    <property type="component" value="Chromosome"/>
</dbReference>
<sequence>MRNLGGLSGFRGSVSTADSEDIPCARGVKRLDPIPRPPRALRTSRAVSGWCWWPFPGMGQGAGGQPGSFGLVLVALPGHEIGR</sequence>
<protein>
    <submittedName>
        <fullName evidence="1">Uncharacterized protein</fullName>
    </submittedName>
</protein>
<name>A0ABN6CHH6_9ACTN</name>
<gene>
    <name evidence="1" type="ORF">Aiant_56580</name>
</gene>
<evidence type="ECO:0000313" key="1">
    <source>
        <dbReference type="EMBL" id="BCJ45001.1"/>
    </source>
</evidence>